<evidence type="ECO:0000256" key="2">
    <source>
        <dbReference type="SAM" id="Phobius"/>
    </source>
</evidence>
<name>A0A6C2C2H5_9LACO</name>
<dbReference type="Proteomes" id="UP000371977">
    <property type="component" value="Unassembled WGS sequence"/>
</dbReference>
<feature type="compositionally biased region" description="Basic and acidic residues" evidence="1">
    <location>
        <begin position="15"/>
        <end position="28"/>
    </location>
</feature>
<comment type="caution">
    <text evidence="3">The sequence shown here is derived from an EMBL/GenBank/DDBJ whole genome shotgun (WGS) entry which is preliminary data.</text>
</comment>
<dbReference type="AlphaFoldDB" id="A0A6C2C2H5"/>
<reference evidence="3 4" key="1">
    <citation type="submission" date="2019-01" db="EMBL/GenBank/DDBJ databases">
        <title>Weissella sp. nov., a novel lactic acid bacterium isolated from animal feces.</title>
        <authorList>
            <person name="Wang L.-T."/>
        </authorList>
    </citation>
    <scope>NUCLEOTIDE SEQUENCE [LARGE SCALE GENOMIC DNA]</scope>
    <source>
        <strain evidence="3 4">8H-2</strain>
    </source>
</reference>
<keyword evidence="2" id="KW-0812">Transmembrane</keyword>
<feature type="non-terminal residue" evidence="3">
    <location>
        <position position="1"/>
    </location>
</feature>
<feature type="transmembrane region" description="Helical" evidence="2">
    <location>
        <begin position="37"/>
        <end position="53"/>
    </location>
</feature>
<feature type="region of interest" description="Disordered" evidence="1">
    <location>
        <begin position="1"/>
        <end position="28"/>
    </location>
</feature>
<gene>
    <name evidence="3" type="ORF">ESZ50_11075</name>
</gene>
<accession>A0A6C2C2H5</accession>
<evidence type="ECO:0000313" key="4">
    <source>
        <dbReference type="Proteomes" id="UP000371977"/>
    </source>
</evidence>
<dbReference type="EMBL" id="SDGZ01000028">
    <property type="protein sequence ID" value="TYC47889.1"/>
    <property type="molecule type" value="Genomic_DNA"/>
</dbReference>
<evidence type="ECO:0000256" key="1">
    <source>
        <dbReference type="SAM" id="MobiDB-lite"/>
    </source>
</evidence>
<organism evidence="3 4">
    <name type="scientific">Weissella muntiaci</name>
    <dbReference type="NCBI Taxonomy" id="2508881"/>
    <lineage>
        <taxon>Bacteria</taxon>
        <taxon>Bacillati</taxon>
        <taxon>Bacillota</taxon>
        <taxon>Bacilli</taxon>
        <taxon>Lactobacillales</taxon>
        <taxon>Lactobacillaceae</taxon>
        <taxon>Weissella</taxon>
    </lineage>
</organism>
<protein>
    <submittedName>
        <fullName evidence="3">LPXTG cell wall anchor domain-containing protein</fullName>
    </submittedName>
</protein>
<proteinExistence type="predicted"/>
<dbReference type="NCBIfam" id="TIGR01167">
    <property type="entry name" value="LPXTG_anchor"/>
    <property type="match status" value="1"/>
</dbReference>
<keyword evidence="2" id="KW-1133">Transmembrane helix</keyword>
<sequence length="57" mass="6178">ESVSDSELTSDSESADEHNNGYRNKELPETGVALDDAYQILGTLIITLAALGIRKKK</sequence>
<keyword evidence="2" id="KW-0472">Membrane</keyword>
<evidence type="ECO:0000313" key="3">
    <source>
        <dbReference type="EMBL" id="TYC47889.1"/>
    </source>
</evidence>
<keyword evidence="4" id="KW-1185">Reference proteome</keyword>